<dbReference type="OMA" id="KTHTHID"/>
<feature type="binding site" evidence="10">
    <location>
        <position position="145"/>
    </location>
    <ligand>
        <name>Mg(2+)</name>
        <dbReference type="ChEBI" id="CHEBI:18420"/>
        <label>1</label>
    </ligand>
</feature>
<feature type="active site" description="Proton acceptor" evidence="9">
    <location>
        <position position="231"/>
    </location>
</feature>
<evidence type="ECO:0000256" key="7">
    <source>
        <dbReference type="ARBA" id="ARBA00022842"/>
    </source>
</evidence>
<feature type="site" description="Important for catalytic activity" evidence="11">
    <location>
        <position position="206"/>
    </location>
</feature>
<keyword evidence="10" id="KW-0464">Manganese</keyword>
<evidence type="ECO:0000256" key="11">
    <source>
        <dbReference type="PIRSR" id="PIRSR604808-3"/>
    </source>
</evidence>
<reference evidence="14" key="1">
    <citation type="submission" date="2021-04" db="EMBL/GenBank/DDBJ databases">
        <authorList>
            <consortium name="Wellcome Sanger Institute Data Sharing"/>
        </authorList>
    </citation>
    <scope>NUCLEOTIDE SEQUENCE [LARGE SCALE GENOMIC DNA]</scope>
</reference>
<dbReference type="SUPFAM" id="SSF56219">
    <property type="entry name" value="DNase I-like"/>
    <property type="match status" value="1"/>
</dbReference>
<feature type="domain" description="Endonuclease/exonuclease/phosphatase" evidence="13">
    <location>
        <begin position="11"/>
        <end position="231"/>
    </location>
</feature>
<feature type="site" description="Transition state stabilizer" evidence="11">
    <location>
        <position position="145"/>
    </location>
</feature>
<evidence type="ECO:0000256" key="9">
    <source>
        <dbReference type="PIRSR" id="PIRSR604808-1"/>
    </source>
</evidence>
<evidence type="ECO:0000259" key="13">
    <source>
        <dbReference type="Pfam" id="PF03372"/>
    </source>
</evidence>
<dbReference type="Pfam" id="PF03372">
    <property type="entry name" value="Exo_endo_phos"/>
    <property type="match status" value="1"/>
</dbReference>
<dbReference type="GO" id="GO:0008081">
    <property type="term" value="F:phosphoric diester hydrolase activity"/>
    <property type="evidence" value="ECO:0007669"/>
    <property type="project" value="TreeGrafter"/>
</dbReference>
<evidence type="ECO:0000256" key="2">
    <source>
        <dbReference type="ARBA" id="ARBA00007092"/>
    </source>
</evidence>
<dbReference type="CDD" id="cd09076">
    <property type="entry name" value="L1-EN"/>
    <property type="match status" value="1"/>
</dbReference>
<keyword evidence="8" id="KW-0234">DNA repair</keyword>
<keyword evidence="6" id="KW-0378">Hydrolase</keyword>
<dbReference type="EC" id="3.1.11.2" evidence="3"/>
<dbReference type="GO" id="GO:0003906">
    <property type="term" value="F:DNA-(apurinic or apyrimidinic site) endonuclease activity"/>
    <property type="evidence" value="ECO:0007669"/>
    <property type="project" value="TreeGrafter"/>
</dbReference>
<dbReference type="GeneTree" id="ENSGT01120000272313"/>
<dbReference type="PANTHER" id="PTHR22748">
    <property type="entry name" value="AP ENDONUCLEASE"/>
    <property type="match status" value="1"/>
</dbReference>
<keyword evidence="7 10" id="KW-0460">Magnesium</keyword>
<organism evidence="14 15">
    <name type="scientific">Sparus aurata</name>
    <name type="common">Gilthead sea bream</name>
    <dbReference type="NCBI Taxonomy" id="8175"/>
    <lineage>
        <taxon>Eukaryota</taxon>
        <taxon>Metazoa</taxon>
        <taxon>Chordata</taxon>
        <taxon>Craniata</taxon>
        <taxon>Vertebrata</taxon>
        <taxon>Euteleostomi</taxon>
        <taxon>Actinopterygii</taxon>
        <taxon>Neopterygii</taxon>
        <taxon>Teleostei</taxon>
        <taxon>Neoteleostei</taxon>
        <taxon>Acanthomorphata</taxon>
        <taxon>Eupercaria</taxon>
        <taxon>Spariformes</taxon>
        <taxon>Sparidae</taxon>
        <taxon>Sparus</taxon>
    </lineage>
</organism>
<dbReference type="InterPro" id="IPR005135">
    <property type="entry name" value="Endo/exonuclease/phosphatase"/>
</dbReference>
<comment type="similarity">
    <text evidence="2">Belongs to the DNA repair enzymes AP/ExoA family.</text>
</comment>
<feature type="binding site" evidence="10">
    <location>
        <position position="42"/>
    </location>
    <ligand>
        <name>Mg(2+)</name>
        <dbReference type="ChEBI" id="CHEBI:18420"/>
        <label>1</label>
    </ligand>
</feature>
<comment type="cofactor">
    <cofactor evidence="10">
        <name>Mg(2+)</name>
        <dbReference type="ChEBI" id="CHEBI:18420"/>
    </cofactor>
    <cofactor evidence="10">
        <name>Mn(2+)</name>
        <dbReference type="ChEBI" id="CHEBI:29035"/>
    </cofactor>
    <text evidence="10">Probably binds two magnesium or manganese ions per subunit.</text>
</comment>
<reference evidence="14" key="3">
    <citation type="submission" date="2025-09" db="UniProtKB">
        <authorList>
            <consortium name="Ensembl"/>
        </authorList>
    </citation>
    <scope>IDENTIFICATION</scope>
</reference>
<evidence type="ECO:0000313" key="14">
    <source>
        <dbReference type="Ensembl" id="ENSSAUP00010042746.1"/>
    </source>
</evidence>
<dbReference type="GO" id="GO:0008311">
    <property type="term" value="F:double-stranded DNA 3'-5' DNA exonuclease activity"/>
    <property type="evidence" value="ECO:0007669"/>
    <property type="project" value="UniProtKB-EC"/>
</dbReference>
<feature type="active site" evidence="9">
    <location>
        <position position="114"/>
    </location>
</feature>
<feature type="site" description="Interaction with DNA substrate" evidence="11">
    <location>
        <position position="231"/>
    </location>
</feature>
<evidence type="ECO:0000256" key="10">
    <source>
        <dbReference type="PIRSR" id="PIRSR604808-2"/>
    </source>
</evidence>
<sequence length="373" mass="43220">MTSNKDFKFTSWNVRGMVKLTKLKQVITRLKQLKSSIVFIQETHLLTEDLVKVRRRWPGKVLASCFPSHSRGVMVLIHKSVPFQVNNTIYDKAGRFLVVQGIFLGENINLVNVYGPNDDNPSFFENLFLLLATLTGKIVLAGDLNCTLDPKLDRSSGIDTSHSQTRKKIQQYMRDLNICDPWRTQNPSKREFSCYSATFRTHSRIDYFLISSSMLPNINNCMYDSIVLSDHAPTSLLYNVEQLNRRSAKWRLHPKWLQDADFIKFVGEHIDLYFSINTNQTSAAIRWEAFKAYIRGQMISFTSSKFNKFKQTMNDLDSKIRELEREVILDDSTQKKQELLTLKAKYEELSMLKAEDGLIRLKQTFYDQGEKPG</sequence>
<keyword evidence="4 10" id="KW-0479">Metal-binding</keyword>
<protein>
    <recommendedName>
        <fullName evidence="3">exodeoxyribonuclease III</fullName>
        <ecNumber evidence="3">3.1.11.2</ecNumber>
    </recommendedName>
</protein>
<name>A0A671WXL5_SPAAU</name>
<dbReference type="Gene3D" id="3.60.10.10">
    <property type="entry name" value="Endonuclease/exonuclease/phosphatase"/>
    <property type="match status" value="1"/>
</dbReference>
<evidence type="ECO:0000256" key="4">
    <source>
        <dbReference type="ARBA" id="ARBA00022723"/>
    </source>
</evidence>
<accession>A0A671WXL5</accession>
<dbReference type="PANTHER" id="PTHR22748:SF26">
    <property type="entry name" value="ENDONUCLEASE_EXONUCLEASE_PHOSPHATASE DOMAIN-CONTAINING PROTEIN"/>
    <property type="match status" value="1"/>
</dbReference>
<feature type="binding site" evidence="10">
    <location>
        <position position="13"/>
    </location>
    <ligand>
        <name>Mg(2+)</name>
        <dbReference type="ChEBI" id="CHEBI:18420"/>
        <label>1</label>
    </ligand>
</feature>
<evidence type="ECO:0000256" key="1">
    <source>
        <dbReference type="ARBA" id="ARBA00000493"/>
    </source>
</evidence>
<evidence type="ECO:0000256" key="8">
    <source>
        <dbReference type="ARBA" id="ARBA00023204"/>
    </source>
</evidence>
<reference evidence="14" key="2">
    <citation type="submission" date="2025-08" db="UniProtKB">
        <authorList>
            <consortium name="Ensembl"/>
        </authorList>
    </citation>
    <scope>IDENTIFICATION</scope>
</reference>
<proteinExistence type="inferred from homology"/>
<feature type="binding site" evidence="10">
    <location>
        <position position="231"/>
    </location>
    <ligand>
        <name>Mg(2+)</name>
        <dbReference type="ChEBI" id="CHEBI:18420"/>
        <label>1</label>
    </ligand>
</feature>
<dbReference type="GO" id="GO:0046872">
    <property type="term" value="F:metal ion binding"/>
    <property type="evidence" value="ECO:0007669"/>
    <property type="project" value="UniProtKB-KW"/>
</dbReference>
<dbReference type="InParanoid" id="A0A671WXL5"/>
<keyword evidence="15" id="KW-1185">Reference proteome</keyword>
<dbReference type="InterPro" id="IPR036691">
    <property type="entry name" value="Endo/exonu/phosph_ase_sf"/>
</dbReference>
<comment type="catalytic activity">
    <reaction evidence="1">
        <text>Exonucleolytic cleavage in the 3'- to 5'-direction to yield nucleoside 5'-phosphates.</text>
        <dbReference type="EC" id="3.1.11.2"/>
    </reaction>
</comment>
<dbReference type="Proteomes" id="UP000472265">
    <property type="component" value="Chromosome 24"/>
</dbReference>
<dbReference type="AlphaFoldDB" id="A0A671WXL5"/>
<evidence type="ECO:0000313" key="15">
    <source>
        <dbReference type="Proteomes" id="UP000472265"/>
    </source>
</evidence>
<dbReference type="InterPro" id="IPR004808">
    <property type="entry name" value="AP_endonuc_1"/>
</dbReference>
<feature type="binding site" evidence="10">
    <location>
        <position position="143"/>
    </location>
    <ligand>
        <name>Mg(2+)</name>
        <dbReference type="ChEBI" id="CHEBI:18420"/>
        <label>1</label>
    </ligand>
</feature>
<dbReference type="GO" id="GO:0006284">
    <property type="term" value="P:base-excision repair"/>
    <property type="evidence" value="ECO:0007669"/>
    <property type="project" value="TreeGrafter"/>
</dbReference>
<feature type="coiled-coil region" evidence="12">
    <location>
        <begin position="306"/>
        <end position="349"/>
    </location>
</feature>
<dbReference type="GO" id="GO:0005634">
    <property type="term" value="C:nucleus"/>
    <property type="evidence" value="ECO:0007669"/>
    <property type="project" value="TreeGrafter"/>
</dbReference>
<feature type="binding site" evidence="10">
    <location>
        <position position="230"/>
    </location>
    <ligand>
        <name>Mg(2+)</name>
        <dbReference type="ChEBI" id="CHEBI:18420"/>
        <label>1</label>
    </ligand>
</feature>
<feature type="active site" description="Proton donor/acceptor" evidence="9">
    <location>
        <position position="143"/>
    </location>
</feature>
<evidence type="ECO:0000256" key="12">
    <source>
        <dbReference type="SAM" id="Coils"/>
    </source>
</evidence>
<keyword evidence="12" id="KW-0175">Coiled coil</keyword>
<keyword evidence="5" id="KW-0227">DNA damage</keyword>
<evidence type="ECO:0000256" key="6">
    <source>
        <dbReference type="ARBA" id="ARBA00022801"/>
    </source>
</evidence>
<dbReference type="Ensembl" id="ENSSAUT00010044986.1">
    <property type="protein sequence ID" value="ENSSAUP00010042746.1"/>
    <property type="gene ID" value="ENSSAUG00010017954.1"/>
</dbReference>
<evidence type="ECO:0000256" key="5">
    <source>
        <dbReference type="ARBA" id="ARBA00022763"/>
    </source>
</evidence>
<evidence type="ECO:0000256" key="3">
    <source>
        <dbReference type="ARBA" id="ARBA00012115"/>
    </source>
</evidence>